<sequence>MKHHFGHFSVQLNGQETNFYHVNKTQHSSMMEFLTKKAQPFTRLFAEYRNTNVVISNIPAGMPLAELQEELESLGFHDTFAN</sequence>
<evidence type="ECO:0000313" key="2">
    <source>
        <dbReference type="Proteomes" id="UP001159363"/>
    </source>
</evidence>
<name>A0ABQ9GUJ8_9NEOP</name>
<organism evidence="1 2">
    <name type="scientific">Dryococelus australis</name>
    <dbReference type="NCBI Taxonomy" id="614101"/>
    <lineage>
        <taxon>Eukaryota</taxon>
        <taxon>Metazoa</taxon>
        <taxon>Ecdysozoa</taxon>
        <taxon>Arthropoda</taxon>
        <taxon>Hexapoda</taxon>
        <taxon>Insecta</taxon>
        <taxon>Pterygota</taxon>
        <taxon>Neoptera</taxon>
        <taxon>Polyneoptera</taxon>
        <taxon>Phasmatodea</taxon>
        <taxon>Verophasmatodea</taxon>
        <taxon>Anareolatae</taxon>
        <taxon>Phasmatidae</taxon>
        <taxon>Eurycanthinae</taxon>
        <taxon>Dryococelus</taxon>
    </lineage>
</organism>
<accession>A0ABQ9GUJ8</accession>
<comment type="caution">
    <text evidence="1">The sequence shown here is derived from an EMBL/GenBank/DDBJ whole genome shotgun (WGS) entry which is preliminary data.</text>
</comment>
<protein>
    <submittedName>
        <fullName evidence="1">Uncharacterized protein</fullName>
    </submittedName>
</protein>
<keyword evidence="2" id="KW-1185">Reference proteome</keyword>
<evidence type="ECO:0000313" key="1">
    <source>
        <dbReference type="EMBL" id="KAJ8875713.1"/>
    </source>
</evidence>
<reference evidence="1 2" key="1">
    <citation type="submission" date="2023-02" db="EMBL/GenBank/DDBJ databases">
        <title>LHISI_Scaffold_Assembly.</title>
        <authorList>
            <person name="Stuart O.P."/>
            <person name="Cleave R."/>
            <person name="Magrath M.J.L."/>
            <person name="Mikheyev A.S."/>
        </authorList>
    </citation>
    <scope>NUCLEOTIDE SEQUENCE [LARGE SCALE GENOMIC DNA]</scope>
    <source>
        <strain evidence="1">Daus_M_001</strain>
        <tissue evidence="1">Leg muscle</tissue>
    </source>
</reference>
<dbReference type="Proteomes" id="UP001159363">
    <property type="component" value="Chromosome 8"/>
</dbReference>
<gene>
    <name evidence="1" type="ORF">PR048_023612</name>
</gene>
<dbReference type="EMBL" id="JARBHB010000009">
    <property type="protein sequence ID" value="KAJ8875713.1"/>
    <property type="molecule type" value="Genomic_DNA"/>
</dbReference>
<proteinExistence type="predicted"/>